<feature type="domain" description="ABC transmembrane type-1" evidence="8">
    <location>
        <begin position="83"/>
        <end position="296"/>
    </location>
</feature>
<keyword evidence="2 7" id="KW-0813">Transport</keyword>
<dbReference type="GO" id="GO:0055085">
    <property type="term" value="P:transmembrane transport"/>
    <property type="evidence" value="ECO:0007669"/>
    <property type="project" value="InterPro"/>
</dbReference>
<keyword evidence="5 7" id="KW-1133">Transmembrane helix</keyword>
<evidence type="ECO:0000256" key="2">
    <source>
        <dbReference type="ARBA" id="ARBA00022448"/>
    </source>
</evidence>
<gene>
    <name evidence="9" type="ORF">ESN35_02150</name>
</gene>
<dbReference type="InterPro" id="IPR051393">
    <property type="entry name" value="ABC_transporter_permease"/>
</dbReference>
<evidence type="ECO:0000256" key="3">
    <source>
        <dbReference type="ARBA" id="ARBA00022475"/>
    </source>
</evidence>
<feature type="transmembrane region" description="Helical" evidence="7">
    <location>
        <begin position="222"/>
        <end position="242"/>
    </location>
</feature>
<dbReference type="InterPro" id="IPR035906">
    <property type="entry name" value="MetI-like_sf"/>
</dbReference>
<reference evidence="9 10" key="1">
    <citation type="submission" date="2019-01" db="EMBL/GenBank/DDBJ databases">
        <title>Complete genome sequence of Bifidobacterium gallinarum CACC 514.</title>
        <authorList>
            <person name="Jung M."/>
        </authorList>
    </citation>
    <scope>NUCLEOTIDE SEQUENCE [LARGE SCALE GENOMIC DNA]</scope>
    <source>
        <strain evidence="9 10">CACC 514</strain>
    </source>
</reference>
<organism evidence="9 10">
    <name type="scientific">Bifidobacterium pullorum subsp. gallinarum</name>
    <dbReference type="NCBI Taxonomy" id="78344"/>
    <lineage>
        <taxon>Bacteria</taxon>
        <taxon>Bacillati</taxon>
        <taxon>Actinomycetota</taxon>
        <taxon>Actinomycetes</taxon>
        <taxon>Bifidobacteriales</taxon>
        <taxon>Bifidobacteriaceae</taxon>
        <taxon>Bifidobacterium</taxon>
    </lineage>
</organism>
<feature type="transmembrane region" description="Helical" evidence="7">
    <location>
        <begin position="86"/>
        <end position="109"/>
    </location>
</feature>
<dbReference type="GO" id="GO:0005886">
    <property type="term" value="C:plasma membrane"/>
    <property type="evidence" value="ECO:0007669"/>
    <property type="project" value="UniProtKB-SubCell"/>
</dbReference>
<dbReference type="Pfam" id="PF00528">
    <property type="entry name" value="BPD_transp_1"/>
    <property type="match status" value="1"/>
</dbReference>
<dbReference type="EMBL" id="CP035464">
    <property type="protein sequence ID" value="QAY32372.1"/>
    <property type="molecule type" value="Genomic_DNA"/>
</dbReference>
<evidence type="ECO:0000256" key="7">
    <source>
        <dbReference type="RuleBase" id="RU363032"/>
    </source>
</evidence>
<keyword evidence="6 7" id="KW-0472">Membrane</keyword>
<sequence length="308" mass="34130">MKTQKKTVKTAKSKRSLVTRRANIWGWGLTIPFGIAFILFLLVPLIYAFYLSMFSYTQLWGSTFTGLSNYIRAFTDPIFLSGLGRVILYSIVMVPIQIGLALVLALIIDSLHNRFASISRLIDFLPYAIPGVIGALLWGFMYSKTMGPFATIFDLFGLPAPEILTEDGLFGALVNLVTWQWTGYYMVILYSGLQSISTDIYESARIDGASEIQIALRIKTPMISSSIIMVLIFSIVGSLQFFTEPTVMRGAAPSAVPATYTPNMYVQNLAANTDTNYAATISFALGTIVIIFSFIFMQVTKRQSGLEE</sequence>
<name>A0A4V0YAY5_9BIFI</name>
<feature type="transmembrane region" description="Helical" evidence="7">
    <location>
        <begin position="24"/>
        <end position="50"/>
    </location>
</feature>
<dbReference type="PANTHER" id="PTHR30193:SF41">
    <property type="entry name" value="DIACETYLCHITOBIOSE UPTAKE SYSTEM PERMEASE PROTEIN NGCF"/>
    <property type="match status" value="1"/>
</dbReference>
<feature type="transmembrane region" description="Helical" evidence="7">
    <location>
        <begin position="121"/>
        <end position="141"/>
    </location>
</feature>
<comment type="subcellular location">
    <subcellularLocation>
        <location evidence="1 7">Cell membrane</location>
        <topology evidence="1 7">Multi-pass membrane protein</topology>
    </subcellularLocation>
</comment>
<dbReference type="PROSITE" id="PS50928">
    <property type="entry name" value="ABC_TM1"/>
    <property type="match status" value="1"/>
</dbReference>
<dbReference type="InterPro" id="IPR000515">
    <property type="entry name" value="MetI-like"/>
</dbReference>
<evidence type="ECO:0000313" key="10">
    <source>
        <dbReference type="Proteomes" id="UP000293589"/>
    </source>
</evidence>
<dbReference type="CDD" id="cd06261">
    <property type="entry name" value="TM_PBP2"/>
    <property type="match status" value="1"/>
</dbReference>
<evidence type="ECO:0000256" key="5">
    <source>
        <dbReference type="ARBA" id="ARBA00022989"/>
    </source>
</evidence>
<dbReference type="SUPFAM" id="SSF161098">
    <property type="entry name" value="MetI-like"/>
    <property type="match status" value="1"/>
</dbReference>
<dbReference type="RefSeq" id="WP_129236890.1">
    <property type="nucleotide sequence ID" value="NZ_CP035464.1"/>
</dbReference>
<proteinExistence type="inferred from homology"/>
<dbReference type="Gene3D" id="1.10.3720.10">
    <property type="entry name" value="MetI-like"/>
    <property type="match status" value="1"/>
</dbReference>
<evidence type="ECO:0000313" key="9">
    <source>
        <dbReference type="EMBL" id="QAY32372.1"/>
    </source>
</evidence>
<keyword evidence="4 7" id="KW-0812">Transmembrane</keyword>
<keyword evidence="3" id="KW-1003">Cell membrane</keyword>
<dbReference type="Proteomes" id="UP000293589">
    <property type="component" value="Chromosome"/>
</dbReference>
<protein>
    <submittedName>
        <fullName evidence="9">Sugar ABC transporter permease</fullName>
    </submittedName>
</protein>
<comment type="similarity">
    <text evidence="7">Belongs to the binding-protein-dependent transport system permease family.</text>
</comment>
<feature type="transmembrane region" description="Helical" evidence="7">
    <location>
        <begin position="277"/>
        <end position="297"/>
    </location>
</feature>
<evidence type="ECO:0000256" key="1">
    <source>
        <dbReference type="ARBA" id="ARBA00004651"/>
    </source>
</evidence>
<accession>A0A4V0YAY5</accession>
<dbReference type="AlphaFoldDB" id="A0A4V0YAY5"/>
<evidence type="ECO:0000259" key="8">
    <source>
        <dbReference type="PROSITE" id="PS50928"/>
    </source>
</evidence>
<evidence type="ECO:0000256" key="6">
    <source>
        <dbReference type="ARBA" id="ARBA00023136"/>
    </source>
</evidence>
<evidence type="ECO:0000256" key="4">
    <source>
        <dbReference type="ARBA" id="ARBA00022692"/>
    </source>
</evidence>
<dbReference type="PANTHER" id="PTHR30193">
    <property type="entry name" value="ABC TRANSPORTER PERMEASE PROTEIN"/>
    <property type="match status" value="1"/>
</dbReference>
<dbReference type="KEGG" id="bgx:ESN35_02150"/>